<dbReference type="Gene3D" id="1.25.40.20">
    <property type="entry name" value="Ankyrin repeat-containing domain"/>
    <property type="match status" value="2"/>
</dbReference>
<dbReference type="InterPro" id="IPR011333">
    <property type="entry name" value="SKP1/BTB/POZ_sf"/>
</dbReference>
<feature type="compositionally biased region" description="Polar residues" evidence="3">
    <location>
        <begin position="143"/>
        <end position="155"/>
    </location>
</feature>
<organism evidence="4 5">
    <name type="scientific">Discostella pseudostelligera</name>
    <dbReference type="NCBI Taxonomy" id="259834"/>
    <lineage>
        <taxon>Eukaryota</taxon>
        <taxon>Sar</taxon>
        <taxon>Stramenopiles</taxon>
        <taxon>Ochrophyta</taxon>
        <taxon>Bacillariophyta</taxon>
        <taxon>Coscinodiscophyceae</taxon>
        <taxon>Thalassiosirophycidae</taxon>
        <taxon>Stephanodiscales</taxon>
        <taxon>Stephanodiscaceae</taxon>
        <taxon>Discostella</taxon>
    </lineage>
</organism>
<dbReference type="Pfam" id="PF12796">
    <property type="entry name" value="Ank_2"/>
    <property type="match status" value="1"/>
</dbReference>
<evidence type="ECO:0000256" key="1">
    <source>
        <dbReference type="ARBA" id="ARBA00022737"/>
    </source>
</evidence>
<keyword evidence="5" id="KW-1185">Reference proteome</keyword>
<feature type="region of interest" description="Disordered" evidence="3">
    <location>
        <begin position="298"/>
        <end position="349"/>
    </location>
</feature>
<feature type="compositionally biased region" description="Basic residues" evidence="3">
    <location>
        <begin position="130"/>
        <end position="142"/>
    </location>
</feature>
<feature type="region of interest" description="Disordered" evidence="3">
    <location>
        <begin position="1"/>
        <end position="72"/>
    </location>
</feature>
<comment type="caution">
    <text evidence="4">The sequence shown here is derived from an EMBL/GenBank/DDBJ whole genome shotgun (WGS) entry which is preliminary data.</text>
</comment>
<evidence type="ECO:0000256" key="3">
    <source>
        <dbReference type="SAM" id="MobiDB-lite"/>
    </source>
</evidence>
<reference evidence="4 5" key="1">
    <citation type="submission" date="2024-10" db="EMBL/GenBank/DDBJ databases">
        <title>Updated reference genomes for cyclostephanoid diatoms.</title>
        <authorList>
            <person name="Roberts W.R."/>
            <person name="Alverson A.J."/>
        </authorList>
    </citation>
    <scope>NUCLEOTIDE SEQUENCE [LARGE SCALE GENOMIC DNA]</scope>
    <source>
        <strain evidence="4 5">AJA232-27</strain>
    </source>
</reference>
<protein>
    <recommendedName>
        <fullName evidence="6">BTB domain-containing protein</fullName>
    </recommendedName>
</protein>
<evidence type="ECO:0000256" key="2">
    <source>
        <dbReference type="ARBA" id="ARBA00023043"/>
    </source>
</evidence>
<evidence type="ECO:0000313" key="5">
    <source>
        <dbReference type="Proteomes" id="UP001530293"/>
    </source>
</evidence>
<dbReference type="InterPro" id="IPR002110">
    <property type="entry name" value="Ankyrin_rpt"/>
</dbReference>
<keyword evidence="1" id="KW-0677">Repeat</keyword>
<dbReference type="Gene3D" id="3.30.710.10">
    <property type="entry name" value="Potassium Channel Kv1.1, Chain A"/>
    <property type="match status" value="1"/>
</dbReference>
<name>A0ABD3M6D8_9STRA</name>
<dbReference type="PANTHER" id="PTHR24126">
    <property type="entry name" value="ANKYRIN REPEAT, PH AND SEC7 DOMAIN CONTAINING PROTEIN SECG-RELATED"/>
    <property type="match status" value="1"/>
</dbReference>
<dbReference type="PANTHER" id="PTHR24126:SF14">
    <property type="entry name" value="ANK_REP_REGION DOMAIN-CONTAINING PROTEIN"/>
    <property type="match status" value="1"/>
</dbReference>
<feature type="compositionally biased region" description="Low complexity" evidence="3">
    <location>
        <begin position="299"/>
        <end position="311"/>
    </location>
</feature>
<dbReference type="InterPro" id="IPR036770">
    <property type="entry name" value="Ankyrin_rpt-contain_sf"/>
</dbReference>
<feature type="compositionally biased region" description="Basic residues" evidence="3">
    <location>
        <begin position="23"/>
        <end position="39"/>
    </location>
</feature>
<evidence type="ECO:0000313" key="4">
    <source>
        <dbReference type="EMBL" id="KAL3759207.1"/>
    </source>
</evidence>
<feature type="compositionally biased region" description="Low complexity" evidence="3">
    <location>
        <begin position="423"/>
        <end position="432"/>
    </location>
</feature>
<evidence type="ECO:0008006" key="6">
    <source>
        <dbReference type="Google" id="ProtNLM"/>
    </source>
</evidence>
<dbReference type="CDD" id="cd18186">
    <property type="entry name" value="BTB_POZ_ZBTB_KLHL-like"/>
    <property type="match status" value="1"/>
</dbReference>
<feature type="compositionally biased region" description="Low complexity" evidence="3">
    <location>
        <begin position="110"/>
        <end position="129"/>
    </location>
</feature>
<feature type="compositionally biased region" description="Basic and acidic residues" evidence="3">
    <location>
        <begin position="314"/>
        <end position="335"/>
    </location>
</feature>
<feature type="compositionally biased region" description="Low complexity" evidence="3">
    <location>
        <begin position="230"/>
        <end position="245"/>
    </location>
</feature>
<dbReference type="SUPFAM" id="SSF48403">
    <property type="entry name" value="Ankyrin repeat"/>
    <property type="match status" value="1"/>
</dbReference>
<proteinExistence type="predicted"/>
<feature type="compositionally biased region" description="Low complexity" evidence="3">
    <location>
        <begin position="340"/>
        <end position="349"/>
    </location>
</feature>
<dbReference type="EMBL" id="JALLBG020000209">
    <property type="protein sequence ID" value="KAL3759207.1"/>
    <property type="molecule type" value="Genomic_DNA"/>
</dbReference>
<accession>A0ABD3M6D8</accession>
<dbReference type="Proteomes" id="UP001530293">
    <property type="component" value="Unassembled WGS sequence"/>
</dbReference>
<sequence>MTLALVAPLADSDDVELEQRRQQQNRRRSHQRRQQRRRLPNTTMVQHGDGGGDRLLSTESAHQDKSTPPDSQFIIDTSTVVDVANACQLDNIATRPMHSNVGHSMGGGVKQQSEWQQQKQQKQHQQGHGQRPRNRQRRKHKIPTTNINMQTSNSLPDDVNKKNMMQPPPLLPLEDVNNDPPTSNPQQANTKVNPRRRRIRNRHRHQHQFNTLYNTNGSEFIQDYRAESNVTTASDTNSTTDNNLETSRKDEVQNGSLASKLRYAMELEHQHRHQQLVEQQRQQTQKSSWGRGVYLTTLSSIRPPSSPSPVSTDANKDRTQIDDANHDSYEHDGEFSNRQSAATTTSATTASLTSTLDATLMIPNAKIKWTDSELSKMRHRWWEALRLKRTNATVHCDDVDRVLKSQLGASSSTREDDDDDDSTSSSSSTSLDEVPSYDVCSDAMEPPSLSAPFDEGYISSGLPPTTSTTIPPPVLSNPVIDLERKCIESGCPIHCAIYNHALYHNGLRLDYFDDHHDATPTNPVKSDAEVVLHRLLTMHSIDDILRWKSMRVGLSDMRGLEGNKYPEERVNILTDATVHVLSADITSLTPLQLAVFWNLPDIIRLLCTTGVQPQTLKNSIEEDEKCRTPLMLACELGHVACIKAIMCASTFKKLDRREREGGNSVFHFCCIGSSSSLECNQKSKDVDDDDENQCAVRSSRRRDAIDVLLQYTPIKDQKVALLSTNQKGQNIFHLACSQADVMLLQRLVEMQNLPGVNISKALDATDINGNTPFLCAIAADSTDTVMHLLTTRFATASWFAGCPLLAAVRQNSVSMVKLLLETGYDVSNRCNFRMLPGEGMLTQDEVQSALFEAIEVAVVRKEHGIANDKYEIIRVLISQGFANPHHYQTLGTACVDFDQIPLLVAVRAADVDCVRCMVTTYSRTNLELNRLERNDPILRTKPESYFQEREATSAETSRLSIEAAIVTALFMLWTSARSAYGDIALFLFGRGHPNGFPKVCSESLSQRAVQWLHWCISIRRLNISRFLIPEARTHQNTEGWHFEAKMERYCIRNCQRTTALNNVVHKDADTDGMDWSYVLIELPWFSSRFHRVNCRWMRSILSKSSTSNEFTKKSQLIDDEFYLVVGETKLLAHKSIVSARSGKLAAHIRFVECHADESSNGARISVRVDLPLLAAMMVLSHCYHGSIALGLMKLPVKQCNQLLEMTIIAEEYLCPSLLLECELRLLMHKSYLEKYDYNTCICMQCSGGTISSKENLDIHNDSERINNGDDKSSYCEYAGHATITSAKTSIDSAGLVTPENCLDILAMAQQLEQSSCCQREIYGLNYCCSSGTNDCFKSTSSCGGTSIEEKVVAADTECRCIILVPFAAAKMMAVSMMLRNFSAVIRSKSYLHQISCDGDVNENDLDEVDAAFTKQPDAGPDNLAIRLLQTCLEELARSPYLYKH</sequence>
<feature type="region of interest" description="Disordered" evidence="3">
    <location>
        <begin position="407"/>
        <end position="441"/>
    </location>
</feature>
<feature type="compositionally biased region" description="Polar residues" evidence="3">
    <location>
        <begin position="179"/>
        <end position="192"/>
    </location>
</feature>
<gene>
    <name evidence="4" type="ORF">ACHAWU_008909</name>
</gene>
<dbReference type="SMART" id="SM00248">
    <property type="entry name" value="ANK"/>
    <property type="match status" value="7"/>
</dbReference>
<keyword evidence="2" id="KW-0040">ANK repeat</keyword>
<feature type="region of interest" description="Disordered" evidence="3">
    <location>
        <begin position="94"/>
        <end position="198"/>
    </location>
</feature>
<feature type="region of interest" description="Disordered" evidence="3">
    <location>
        <begin position="230"/>
        <end position="250"/>
    </location>
</feature>